<dbReference type="EMBL" id="CAHR02000330">
    <property type="protein sequence ID" value="CCG84866.1"/>
    <property type="molecule type" value="Genomic_DNA"/>
</dbReference>
<comment type="caution">
    <text evidence="1">The sequence shown here is derived from an EMBL/GenBank/DDBJ whole genome shotgun (WGS) entry which is preliminary data.</text>
</comment>
<dbReference type="GO" id="GO:0008757">
    <property type="term" value="F:S-adenosylmethionine-dependent methyltransferase activity"/>
    <property type="evidence" value="ECO:0007669"/>
    <property type="project" value="UniProtKB-ARBA"/>
</dbReference>
<sequence length="238" mass="27074">MTTTQDEPDTVIHVYTMNDGTEIINHTDPTGLWHAGVAATIWDSSLILSKHFEKSIQDAKAGTGHHNPRVTTFLQKPDINVLELGAGCSALPSVVLSRLLCTDHSESKFIVTDKDTALPLLRKSIGSNVLHKHFDVHELDWLKELSSNTTKHEWDVVLASDLLAFPELYESLNNTLKAFCTAQTLVYIAYERRNFSVEVDFFKDLGKNFQFEMVREHELDDVWQAPGEIYLYRAWLRT</sequence>
<protein>
    <submittedName>
        <fullName evidence="1">Uncharacterized protein</fullName>
    </submittedName>
</protein>
<dbReference type="AlphaFoldDB" id="R4XNP3"/>
<evidence type="ECO:0000313" key="2">
    <source>
        <dbReference type="Proteomes" id="UP000013776"/>
    </source>
</evidence>
<reference evidence="1 2" key="1">
    <citation type="journal article" date="2013" name="MBio">
        <title>Genome sequencing of the plant pathogen Taphrina deformans, the causal agent of peach leaf curl.</title>
        <authorList>
            <person name="Cisse O.H."/>
            <person name="Almeida J.M.G.C.F."/>
            <person name="Fonseca A."/>
            <person name="Kumar A.A."/>
            <person name="Salojaervi J."/>
            <person name="Overmyer K."/>
            <person name="Hauser P.M."/>
            <person name="Pagni M."/>
        </authorList>
    </citation>
    <scope>NUCLEOTIDE SEQUENCE [LARGE SCALE GENOMIC DNA]</scope>
    <source>
        <strain evidence="2">PYCC 5710 / ATCC 11124 / CBS 356.35 / IMI 108563 / JCM 9778 / NBRC 8474</strain>
    </source>
</reference>
<organism evidence="1 2">
    <name type="scientific">Taphrina deformans (strain PYCC 5710 / ATCC 11124 / CBS 356.35 / IMI 108563 / JCM 9778 / NBRC 8474)</name>
    <name type="common">Peach leaf curl fungus</name>
    <name type="synonym">Lalaria deformans</name>
    <dbReference type="NCBI Taxonomy" id="1097556"/>
    <lineage>
        <taxon>Eukaryota</taxon>
        <taxon>Fungi</taxon>
        <taxon>Dikarya</taxon>
        <taxon>Ascomycota</taxon>
        <taxon>Taphrinomycotina</taxon>
        <taxon>Taphrinomycetes</taxon>
        <taxon>Taphrinales</taxon>
        <taxon>Taphrinaceae</taxon>
        <taxon>Taphrina</taxon>
    </lineage>
</organism>
<proteinExistence type="predicted"/>
<dbReference type="InterPro" id="IPR019410">
    <property type="entry name" value="Methyltransf_16"/>
</dbReference>
<dbReference type="Proteomes" id="UP000013776">
    <property type="component" value="Unassembled WGS sequence"/>
</dbReference>
<dbReference type="VEuPathDB" id="FungiDB:TAPDE_005414"/>
<dbReference type="PANTHER" id="PTHR14614">
    <property type="entry name" value="HEPATOCELLULAR CARCINOMA-ASSOCIATED ANTIGEN"/>
    <property type="match status" value="1"/>
</dbReference>
<name>R4XNP3_TAPDE</name>
<evidence type="ECO:0000313" key="1">
    <source>
        <dbReference type="EMBL" id="CCG84866.1"/>
    </source>
</evidence>
<dbReference type="eggNOG" id="ENOG502RS1W">
    <property type="taxonomic scope" value="Eukaryota"/>
</dbReference>
<dbReference type="SUPFAM" id="SSF53335">
    <property type="entry name" value="S-adenosyl-L-methionine-dependent methyltransferases"/>
    <property type="match status" value="1"/>
</dbReference>
<keyword evidence="2" id="KW-1185">Reference proteome</keyword>
<dbReference type="Gene3D" id="3.40.50.150">
    <property type="entry name" value="Vaccinia Virus protein VP39"/>
    <property type="match status" value="1"/>
</dbReference>
<dbReference type="STRING" id="1097556.R4XNP3"/>
<accession>R4XNP3</accession>
<gene>
    <name evidence="1" type="ORF">TAPDE_005414</name>
</gene>
<dbReference type="OrthoDB" id="413520at2759"/>
<dbReference type="Pfam" id="PF10294">
    <property type="entry name" value="Methyltransf_16"/>
    <property type="match status" value="1"/>
</dbReference>
<dbReference type="InterPro" id="IPR029063">
    <property type="entry name" value="SAM-dependent_MTases_sf"/>
</dbReference>